<feature type="non-terminal residue" evidence="2">
    <location>
        <position position="1"/>
    </location>
</feature>
<gene>
    <name evidence="2" type="ORF">DFH07DRAFT_681539</name>
</gene>
<feature type="domain" description="Retrovirus-related Pol polyprotein from transposon TNT 1-94-like beta-barrel" evidence="1">
    <location>
        <begin position="13"/>
        <end position="66"/>
    </location>
</feature>
<dbReference type="Pfam" id="PF22936">
    <property type="entry name" value="Pol_BBD"/>
    <property type="match status" value="1"/>
</dbReference>
<dbReference type="EMBL" id="JARJLG010000023">
    <property type="protein sequence ID" value="KAJ7770851.1"/>
    <property type="molecule type" value="Genomic_DNA"/>
</dbReference>
<feature type="non-terminal residue" evidence="2">
    <location>
        <position position="74"/>
    </location>
</feature>
<dbReference type="Proteomes" id="UP001215280">
    <property type="component" value="Unassembled WGS sequence"/>
</dbReference>
<evidence type="ECO:0000313" key="3">
    <source>
        <dbReference type="Proteomes" id="UP001215280"/>
    </source>
</evidence>
<sequence length="74" mass="7908">YVKFDTPLNVHGFGANLSAQAVEKGKIVMSATYNGLHRQFSVSNALHIPTACCNLISGSRIDKKGVSTRTGNSK</sequence>
<dbReference type="AlphaFoldDB" id="A0AAD7JS79"/>
<organism evidence="2 3">
    <name type="scientific">Mycena maculata</name>
    <dbReference type="NCBI Taxonomy" id="230809"/>
    <lineage>
        <taxon>Eukaryota</taxon>
        <taxon>Fungi</taxon>
        <taxon>Dikarya</taxon>
        <taxon>Basidiomycota</taxon>
        <taxon>Agaricomycotina</taxon>
        <taxon>Agaricomycetes</taxon>
        <taxon>Agaricomycetidae</taxon>
        <taxon>Agaricales</taxon>
        <taxon>Marasmiineae</taxon>
        <taxon>Mycenaceae</taxon>
        <taxon>Mycena</taxon>
    </lineage>
</organism>
<name>A0AAD7JS79_9AGAR</name>
<evidence type="ECO:0000259" key="1">
    <source>
        <dbReference type="Pfam" id="PF22936"/>
    </source>
</evidence>
<dbReference type="InterPro" id="IPR054722">
    <property type="entry name" value="PolX-like_BBD"/>
</dbReference>
<proteinExistence type="predicted"/>
<comment type="caution">
    <text evidence="2">The sequence shown here is derived from an EMBL/GenBank/DDBJ whole genome shotgun (WGS) entry which is preliminary data.</text>
</comment>
<protein>
    <recommendedName>
        <fullName evidence="1">Retrovirus-related Pol polyprotein from transposon TNT 1-94-like beta-barrel domain-containing protein</fullName>
    </recommendedName>
</protein>
<accession>A0AAD7JS79</accession>
<evidence type="ECO:0000313" key="2">
    <source>
        <dbReference type="EMBL" id="KAJ7770851.1"/>
    </source>
</evidence>
<keyword evidence="3" id="KW-1185">Reference proteome</keyword>
<reference evidence="2" key="1">
    <citation type="submission" date="2023-03" db="EMBL/GenBank/DDBJ databases">
        <title>Massive genome expansion in bonnet fungi (Mycena s.s.) driven by repeated elements and novel gene families across ecological guilds.</title>
        <authorList>
            <consortium name="Lawrence Berkeley National Laboratory"/>
            <person name="Harder C.B."/>
            <person name="Miyauchi S."/>
            <person name="Viragh M."/>
            <person name="Kuo A."/>
            <person name="Thoen E."/>
            <person name="Andreopoulos B."/>
            <person name="Lu D."/>
            <person name="Skrede I."/>
            <person name="Drula E."/>
            <person name="Henrissat B."/>
            <person name="Morin E."/>
            <person name="Kohler A."/>
            <person name="Barry K."/>
            <person name="LaButti K."/>
            <person name="Morin E."/>
            <person name="Salamov A."/>
            <person name="Lipzen A."/>
            <person name="Mereny Z."/>
            <person name="Hegedus B."/>
            <person name="Baldrian P."/>
            <person name="Stursova M."/>
            <person name="Weitz H."/>
            <person name="Taylor A."/>
            <person name="Grigoriev I.V."/>
            <person name="Nagy L.G."/>
            <person name="Martin F."/>
            <person name="Kauserud H."/>
        </authorList>
    </citation>
    <scope>NUCLEOTIDE SEQUENCE</scope>
    <source>
        <strain evidence="2">CBHHK188m</strain>
    </source>
</reference>